<dbReference type="Proteomes" id="UP000755667">
    <property type="component" value="Unassembled WGS sequence"/>
</dbReference>
<organism evidence="18 20">
    <name type="scientific">Marivita cryptomonadis</name>
    <dbReference type="NCBI Taxonomy" id="505252"/>
    <lineage>
        <taxon>Bacteria</taxon>
        <taxon>Pseudomonadati</taxon>
        <taxon>Pseudomonadota</taxon>
        <taxon>Alphaproteobacteria</taxon>
        <taxon>Rhodobacterales</taxon>
        <taxon>Roseobacteraceae</taxon>
        <taxon>Marivita</taxon>
    </lineage>
</organism>
<feature type="binding site" evidence="10">
    <location>
        <position position="151"/>
    </location>
    <ligand>
        <name>sn-glycerol 3-phosphate</name>
        <dbReference type="ChEBI" id="CHEBI:57597"/>
    </ligand>
</feature>
<comment type="similarity">
    <text evidence="1 10 14">Belongs to the NAD-dependent glycerol-3-phosphate dehydrogenase family.</text>
</comment>
<evidence type="ECO:0000256" key="15">
    <source>
        <dbReference type="RuleBase" id="RU000439"/>
    </source>
</evidence>
<evidence type="ECO:0000256" key="1">
    <source>
        <dbReference type="ARBA" id="ARBA00011009"/>
    </source>
</evidence>
<accession>A0A9Q2P3K4</accession>
<keyword evidence="7 10" id="KW-0443">Lipid metabolism</keyword>
<feature type="binding site" evidence="10">
    <location>
        <position position="305"/>
    </location>
    <ligand>
        <name>NADPH</name>
        <dbReference type="ChEBI" id="CHEBI:57783"/>
    </ligand>
</feature>
<dbReference type="EMBL" id="JAFBXF010000019">
    <property type="protein sequence ID" value="MBM2419452.1"/>
    <property type="molecule type" value="Genomic_DNA"/>
</dbReference>
<dbReference type="InterPro" id="IPR036291">
    <property type="entry name" value="NAD(P)-bd_dom_sf"/>
</dbReference>
<dbReference type="GO" id="GO:0005975">
    <property type="term" value="P:carbohydrate metabolic process"/>
    <property type="evidence" value="ECO:0007669"/>
    <property type="project" value="InterPro"/>
</dbReference>
<feature type="binding site" evidence="13">
    <location>
        <position position="155"/>
    </location>
    <ligand>
        <name>NAD(+)</name>
        <dbReference type="ChEBI" id="CHEBI:57540"/>
    </ligand>
</feature>
<feature type="binding site" evidence="10">
    <location>
        <position position="123"/>
    </location>
    <ligand>
        <name>NADPH</name>
        <dbReference type="ChEBI" id="CHEBI:57783"/>
    </ligand>
</feature>
<keyword evidence="10" id="KW-0963">Cytoplasm</keyword>
<feature type="binding site" evidence="12">
    <location>
        <begin position="279"/>
        <end position="280"/>
    </location>
    <ligand>
        <name>substrate</name>
    </ligand>
</feature>
<comment type="caution">
    <text evidence="18">The sequence shown here is derived from an EMBL/GenBank/DDBJ whole genome shotgun (WGS) entry which is preliminary data.</text>
</comment>
<dbReference type="EMBL" id="JAFBXE010000019">
    <property type="protein sequence ID" value="MBM2414781.1"/>
    <property type="molecule type" value="Genomic_DNA"/>
</dbReference>
<feature type="active site" description="Proton acceptor" evidence="10 11">
    <location>
        <position position="215"/>
    </location>
</feature>
<keyword evidence="2 10" id="KW-0444">Lipid biosynthesis</keyword>
<dbReference type="PANTHER" id="PTHR11728">
    <property type="entry name" value="GLYCEROL-3-PHOSPHATE DEHYDROGENASE"/>
    <property type="match status" value="1"/>
</dbReference>
<feature type="binding site" evidence="12">
    <location>
        <position position="123"/>
    </location>
    <ligand>
        <name>substrate</name>
    </ligand>
</feature>
<dbReference type="GO" id="GO:0046167">
    <property type="term" value="P:glycerol-3-phosphate biosynthetic process"/>
    <property type="evidence" value="ECO:0007669"/>
    <property type="project" value="UniProtKB-UniRule"/>
</dbReference>
<dbReference type="Pfam" id="PF01210">
    <property type="entry name" value="NAD_Gly3P_dh_N"/>
    <property type="match status" value="1"/>
</dbReference>
<feature type="binding site" evidence="13">
    <location>
        <position position="279"/>
    </location>
    <ligand>
        <name>NAD(+)</name>
        <dbReference type="ChEBI" id="CHEBI:57540"/>
    </ligand>
</feature>
<dbReference type="InterPro" id="IPR006109">
    <property type="entry name" value="G3P_DH_NAD-dep_C"/>
</dbReference>
<evidence type="ECO:0000256" key="8">
    <source>
        <dbReference type="ARBA" id="ARBA00023209"/>
    </source>
</evidence>
<comment type="catalytic activity">
    <reaction evidence="10">
        <text>sn-glycerol 3-phosphate + NAD(+) = dihydroxyacetone phosphate + NADH + H(+)</text>
        <dbReference type="Rhea" id="RHEA:11092"/>
        <dbReference type="ChEBI" id="CHEBI:15378"/>
        <dbReference type="ChEBI" id="CHEBI:57540"/>
        <dbReference type="ChEBI" id="CHEBI:57597"/>
        <dbReference type="ChEBI" id="CHEBI:57642"/>
        <dbReference type="ChEBI" id="CHEBI:57945"/>
        <dbReference type="EC" id="1.1.1.94"/>
    </reaction>
</comment>
<evidence type="ECO:0000256" key="12">
    <source>
        <dbReference type="PIRSR" id="PIRSR000114-2"/>
    </source>
</evidence>
<dbReference type="PRINTS" id="PR00077">
    <property type="entry name" value="GPDHDRGNASE"/>
</dbReference>
<comment type="catalytic activity">
    <reaction evidence="10 15">
        <text>sn-glycerol 3-phosphate + NADP(+) = dihydroxyacetone phosphate + NADPH + H(+)</text>
        <dbReference type="Rhea" id="RHEA:11096"/>
        <dbReference type="ChEBI" id="CHEBI:15378"/>
        <dbReference type="ChEBI" id="CHEBI:57597"/>
        <dbReference type="ChEBI" id="CHEBI:57642"/>
        <dbReference type="ChEBI" id="CHEBI:57783"/>
        <dbReference type="ChEBI" id="CHEBI:58349"/>
        <dbReference type="EC" id="1.1.1.94"/>
    </reaction>
</comment>
<dbReference type="NCBIfam" id="NF000940">
    <property type="entry name" value="PRK00094.1-2"/>
    <property type="match status" value="1"/>
</dbReference>
<dbReference type="OrthoDB" id="9812273at2"/>
<dbReference type="GeneID" id="62643050"/>
<feature type="domain" description="Glycerol-3-phosphate dehydrogenase NAD-dependent N-terminal" evidence="16">
    <location>
        <begin position="21"/>
        <end position="171"/>
    </location>
</feature>
<dbReference type="PANTHER" id="PTHR11728:SF1">
    <property type="entry name" value="GLYCEROL-3-PHOSPHATE DEHYDROGENASE [NAD(+)] 2, CHLOROPLASTIC"/>
    <property type="match status" value="1"/>
</dbReference>
<evidence type="ECO:0000256" key="5">
    <source>
        <dbReference type="ARBA" id="ARBA00023002"/>
    </source>
</evidence>
<dbReference type="GO" id="GO:0008654">
    <property type="term" value="P:phospholipid biosynthetic process"/>
    <property type="evidence" value="ECO:0007669"/>
    <property type="project" value="UniProtKB-KW"/>
</dbReference>
<evidence type="ECO:0000256" key="9">
    <source>
        <dbReference type="ARBA" id="ARBA00023264"/>
    </source>
</evidence>
<feature type="binding site" evidence="10">
    <location>
        <position position="268"/>
    </location>
    <ligand>
        <name>sn-glycerol 3-phosphate</name>
        <dbReference type="ChEBI" id="CHEBI:57597"/>
    </ligand>
</feature>
<dbReference type="InterPro" id="IPR011128">
    <property type="entry name" value="G3P_DH_NAD-dep_N"/>
</dbReference>
<sequence length="380" mass="40045">MKFDQLTGESLPRSAHPYRRLAVIGAGAYGTALAHVAAQDGTQVSLWSRRPEIARLINETSQNAEYLPGVQLAASITASDDLLTVLRDADAVMLVVPSHALRQTAREMRAVLPPGIPITVCAKGIEAGSGLLMSQIIEDELPGHTVGALSGPTFAKELAAGHPSAATLAFSFDQADRLDPENSAAARMAVTLATPAFRTYLSDDLVGVEIGGAVKNVIAIACGMMRGAGFAENTRAALIARGLDEMKALAEALGGRRETVTGLSGIGDLTLTCSSTTSRNMSLGVQLGQGSVRSDCFGGKPTVVEGEANAISVTDLARKLYVPMPICETVRGILHDDQPITESFARLWSEPIESEPRAMSLTFAHPTALAEICTVEERPR</sequence>
<feature type="binding site" evidence="10">
    <location>
        <position position="123"/>
    </location>
    <ligand>
        <name>sn-glycerol 3-phosphate</name>
        <dbReference type="ChEBI" id="CHEBI:57597"/>
    </ligand>
</feature>
<dbReference type="PIRSF" id="PIRSF000114">
    <property type="entry name" value="Glycerol-3-P_dh"/>
    <property type="match status" value="1"/>
</dbReference>
<keyword evidence="5 10" id="KW-0560">Oxidoreductase</keyword>
<feature type="binding site" evidence="10">
    <location>
        <position position="278"/>
    </location>
    <ligand>
        <name>sn-glycerol 3-phosphate</name>
        <dbReference type="ChEBI" id="CHEBI:57597"/>
    </ligand>
</feature>
<dbReference type="GO" id="GO:0006650">
    <property type="term" value="P:glycerophospholipid metabolic process"/>
    <property type="evidence" value="ECO:0007669"/>
    <property type="project" value="UniProtKB-UniRule"/>
</dbReference>
<keyword evidence="6 10" id="KW-0520">NAD</keyword>
<dbReference type="Gene3D" id="1.10.1040.10">
    <property type="entry name" value="N-(1-d-carboxylethyl)-l-norvaline Dehydrogenase, domain 2"/>
    <property type="match status" value="1"/>
</dbReference>
<dbReference type="Pfam" id="PF07479">
    <property type="entry name" value="NAD_Gly3P_dh_C"/>
    <property type="match status" value="1"/>
</dbReference>
<evidence type="ECO:0000256" key="3">
    <source>
        <dbReference type="ARBA" id="ARBA00022741"/>
    </source>
</evidence>
<evidence type="ECO:0000313" key="20">
    <source>
        <dbReference type="Proteomes" id="UP000755667"/>
    </source>
</evidence>
<evidence type="ECO:0000259" key="16">
    <source>
        <dbReference type="Pfam" id="PF01210"/>
    </source>
</evidence>
<dbReference type="Gene3D" id="3.40.50.720">
    <property type="entry name" value="NAD(P)-binding Rossmann-like Domain"/>
    <property type="match status" value="1"/>
</dbReference>
<evidence type="ECO:0000313" key="19">
    <source>
        <dbReference type="EMBL" id="MBM2419452.1"/>
    </source>
</evidence>
<evidence type="ECO:0000256" key="2">
    <source>
        <dbReference type="ARBA" id="ARBA00022516"/>
    </source>
</evidence>
<evidence type="ECO:0000256" key="6">
    <source>
        <dbReference type="ARBA" id="ARBA00023027"/>
    </source>
</evidence>
<dbReference type="GO" id="GO:0005829">
    <property type="term" value="C:cytosol"/>
    <property type="evidence" value="ECO:0007669"/>
    <property type="project" value="TreeGrafter"/>
</dbReference>
<feature type="binding site" evidence="10">
    <location>
        <position position="66"/>
    </location>
    <ligand>
        <name>NADPH</name>
        <dbReference type="ChEBI" id="CHEBI:57783"/>
    </ligand>
</feature>
<keyword evidence="3 10" id="KW-0547">Nucleotide-binding</keyword>
<comment type="subcellular location">
    <subcellularLocation>
        <location evidence="10">Cytoplasm</location>
    </subcellularLocation>
</comment>
<dbReference type="GO" id="GO:0046168">
    <property type="term" value="P:glycerol-3-phosphate catabolic process"/>
    <property type="evidence" value="ECO:0007669"/>
    <property type="project" value="InterPro"/>
</dbReference>
<dbReference type="EC" id="1.1.1.94" evidence="10"/>
<dbReference type="InterPro" id="IPR013328">
    <property type="entry name" value="6PGD_dom2"/>
</dbReference>
<dbReference type="AlphaFoldDB" id="A0A9Q2P3K4"/>
<feature type="binding site" evidence="10">
    <location>
        <position position="50"/>
    </location>
    <ligand>
        <name>NADPH</name>
        <dbReference type="ChEBI" id="CHEBI:57783"/>
    </ligand>
</feature>
<evidence type="ECO:0000256" key="7">
    <source>
        <dbReference type="ARBA" id="ARBA00023098"/>
    </source>
</evidence>
<dbReference type="GO" id="GO:0047952">
    <property type="term" value="F:glycerol-3-phosphate dehydrogenase [NAD(P)+] activity"/>
    <property type="evidence" value="ECO:0007669"/>
    <property type="project" value="UniProtKB-UniRule"/>
</dbReference>
<dbReference type="Proteomes" id="UP000809440">
    <property type="component" value="Unassembled WGS sequence"/>
</dbReference>
<evidence type="ECO:0000313" key="18">
    <source>
        <dbReference type="EMBL" id="MBM2414781.1"/>
    </source>
</evidence>
<feature type="binding site" evidence="10">
    <location>
        <position position="29"/>
    </location>
    <ligand>
        <name>NADPH</name>
        <dbReference type="ChEBI" id="CHEBI:57783"/>
    </ligand>
</feature>
<evidence type="ECO:0000256" key="11">
    <source>
        <dbReference type="PIRSR" id="PIRSR000114-1"/>
    </source>
</evidence>
<dbReference type="InterPro" id="IPR006168">
    <property type="entry name" value="G3P_DH_NAD-dep"/>
</dbReference>
<comment type="function">
    <text evidence="10">Catalyzes the reduction of the glycolytic intermediate dihydroxyacetone phosphate (DHAP) to sn-glycerol 3-phosphate (G3P), the key precursor for phospholipid synthesis.</text>
</comment>
<keyword evidence="21" id="KW-1185">Reference proteome</keyword>
<dbReference type="PROSITE" id="PS00957">
    <property type="entry name" value="NAD_G3PDH"/>
    <property type="match status" value="1"/>
</dbReference>
<evidence type="ECO:0000256" key="13">
    <source>
        <dbReference type="PIRSR" id="PIRSR000114-3"/>
    </source>
</evidence>
<feature type="binding site" evidence="10">
    <location>
        <position position="155"/>
    </location>
    <ligand>
        <name>NADPH</name>
        <dbReference type="ChEBI" id="CHEBI:57783"/>
    </ligand>
</feature>
<dbReference type="FunFam" id="3.40.50.720:FF:000019">
    <property type="entry name" value="Glycerol-3-phosphate dehydrogenase [NAD(P)+]"/>
    <property type="match status" value="1"/>
</dbReference>
<feature type="domain" description="Glycerol-3-phosphate dehydrogenase NAD-dependent C-terminal" evidence="17">
    <location>
        <begin position="204"/>
        <end position="342"/>
    </location>
</feature>
<proteinExistence type="inferred from homology"/>
<gene>
    <name evidence="10" type="primary">gpsA</name>
    <name evidence="18" type="ORF">JQX41_20885</name>
    <name evidence="19" type="ORF">JQX48_20905</name>
</gene>
<reference evidence="18 21" key="1">
    <citation type="submission" date="2021-01" db="EMBL/GenBank/DDBJ databases">
        <title>Diatom-associated Roseobacters Show Island Model of Population Structure.</title>
        <authorList>
            <person name="Qu L."/>
            <person name="Feng X."/>
            <person name="Chen Y."/>
            <person name="Li L."/>
            <person name="Wang X."/>
            <person name="Hu Z."/>
            <person name="Wang H."/>
            <person name="Luo H."/>
        </authorList>
    </citation>
    <scope>NUCLEOTIDE SEQUENCE</scope>
    <source>
        <strain evidence="19 21">CC28-63</strain>
        <strain evidence="18">CC28-69</strain>
    </source>
</reference>
<feature type="binding site" evidence="10">
    <location>
        <position position="153"/>
    </location>
    <ligand>
        <name>sn-glycerol 3-phosphate</name>
        <dbReference type="ChEBI" id="CHEBI:57597"/>
    </ligand>
</feature>
<dbReference type="GO" id="GO:0051287">
    <property type="term" value="F:NAD binding"/>
    <property type="evidence" value="ECO:0007669"/>
    <property type="project" value="InterPro"/>
</dbReference>
<feature type="binding site" evidence="10">
    <location>
        <position position="215"/>
    </location>
    <ligand>
        <name>sn-glycerol 3-phosphate</name>
        <dbReference type="ChEBI" id="CHEBI:57597"/>
    </ligand>
</feature>
<dbReference type="SUPFAM" id="SSF51735">
    <property type="entry name" value="NAD(P)-binding Rossmann-fold domains"/>
    <property type="match status" value="1"/>
</dbReference>
<protein>
    <recommendedName>
        <fullName evidence="10">Glycerol-3-phosphate dehydrogenase [NAD(P)+]</fullName>
        <ecNumber evidence="10">1.1.1.94</ecNumber>
    </recommendedName>
    <alternativeName>
        <fullName evidence="10">NAD(P)(+)-dependent glycerol-3-phosphate dehydrogenase</fullName>
    </alternativeName>
    <alternativeName>
        <fullName evidence="10">NAD(P)H-dependent dihydroxyacetone-phosphate reductase</fullName>
    </alternativeName>
</protein>
<comment type="pathway">
    <text evidence="10">Membrane lipid metabolism; glycerophospholipid metabolism.</text>
</comment>
<feature type="binding site" evidence="10">
    <location>
        <position position="303"/>
    </location>
    <ligand>
        <name>NADPH</name>
        <dbReference type="ChEBI" id="CHEBI:57783"/>
    </ligand>
</feature>
<dbReference type="RefSeq" id="WP_085633141.1">
    <property type="nucleotide sequence ID" value="NZ_JAFBWU010000019.1"/>
</dbReference>
<evidence type="ECO:0000259" key="17">
    <source>
        <dbReference type="Pfam" id="PF07479"/>
    </source>
</evidence>
<dbReference type="InterPro" id="IPR008927">
    <property type="entry name" value="6-PGluconate_DH-like_C_sf"/>
</dbReference>
<feature type="binding site" evidence="10">
    <location>
        <position position="280"/>
    </location>
    <ligand>
        <name>sn-glycerol 3-phosphate</name>
        <dbReference type="ChEBI" id="CHEBI:57597"/>
    </ligand>
</feature>
<dbReference type="NCBIfam" id="NF000942">
    <property type="entry name" value="PRK00094.1-4"/>
    <property type="match status" value="1"/>
</dbReference>
<name>A0A9Q2P3K4_9RHOB</name>
<dbReference type="HAMAP" id="MF_00394">
    <property type="entry name" value="NAD_Glyc3P_dehydrog"/>
    <property type="match status" value="1"/>
</dbReference>
<evidence type="ECO:0000256" key="4">
    <source>
        <dbReference type="ARBA" id="ARBA00022857"/>
    </source>
</evidence>
<feature type="binding site" evidence="10">
    <location>
        <position position="279"/>
    </location>
    <ligand>
        <name>sn-glycerol 3-phosphate</name>
        <dbReference type="ChEBI" id="CHEBI:57597"/>
    </ligand>
</feature>
<evidence type="ECO:0000256" key="14">
    <source>
        <dbReference type="RuleBase" id="RU000437"/>
    </source>
</evidence>
<comment type="caution">
    <text evidence="10">Lacks conserved residue(s) required for the propagation of feature annotation.</text>
</comment>
<keyword evidence="8 10" id="KW-0594">Phospholipid biosynthesis</keyword>
<feature type="binding site" evidence="13">
    <location>
        <begin position="25"/>
        <end position="30"/>
    </location>
    <ligand>
        <name>NAD(+)</name>
        <dbReference type="ChEBI" id="CHEBI:57540"/>
    </ligand>
</feature>
<keyword evidence="4 10" id="KW-0521">NADP</keyword>
<dbReference type="SUPFAM" id="SSF48179">
    <property type="entry name" value="6-phosphogluconate dehydrogenase C-terminal domain-like"/>
    <property type="match status" value="1"/>
</dbReference>
<evidence type="ECO:0000256" key="10">
    <source>
        <dbReference type="HAMAP-Rule" id="MF_00394"/>
    </source>
</evidence>
<evidence type="ECO:0000313" key="21">
    <source>
        <dbReference type="Proteomes" id="UP000809440"/>
    </source>
</evidence>
<keyword evidence="9 10" id="KW-1208">Phospholipid metabolism</keyword>
<feature type="binding site" evidence="10">
    <location>
        <position position="279"/>
    </location>
    <ligand>
        <name>NADPH</name>
        <dbReference type="ChEBI" id="CHEBI:57783"/>
    </ligand>
</feature>
<feature type="binding site" evidence="10">
    <location>
        <position position="49"/>
    </location>
    <ligand>
        <name>NADPH</name>
        <dbReference type="ChEBI" id="CHEBI:57783"/>
    </ligand>
</feature>